<evidence type="ECO:0000256" key="2">
    <source>
        <dbReference type="ARBA" id="ARBA00004496"/>
    </source>
</evidence>
<dbReference type="NCBIfam" id="NF004267">
    <property type="entry name" value="PRK05687.1-3"/>
    <property type="match status" value="1"/>
</dbReference>
<keyword evidence="6" id="KW-0963">Cytoplasm</keyword>
<dbReference type="GO" id="GO:0071973">
    <property type="term" value="P:bacterial-type flagellum-dependent cell motility"/>
    <property type="evidence" value="ECO:0007669"/>
    <property type="project" value="InterPro"/>
</dbReference>
<comment type="similarity">
    <text evidence="3">Belongs to the FliH family.</text>
</comment>
<accession>A0AB39HI75</accession>
<dbReference type="NCBIfam" id="NF004270">
    <property type="entry name" value="PRK05687.2-1"/>
    <property type="match status" value="1"/>
</dbReference>
<evidence type="ECO:0000313" key="12">
    <source>
        <dbReference type="EMBL" id="XDK25929.1"/>
    </source>
</evidence>
<organism evidence="12">
    <name type="scientific">Vibrio sp. HB236076</name>
    <dbReference type="NCBI Taxonomy" id="3232307"/>
    <lineage>
        <taxon>Bacteria</taxon>
        <taxon>Pseudomonadati</taxon>
        <taxon>Pseudomonadota</taxon>
        <taxon>Gammaproteobacteria</taxon>
        <taxon>Vibrionales</taxon>
        <taxon>Vibrionaceae</taxon>
        <taxon>Vibrio</taxon>
    </lineage>
</organism>
<comment type="subcellular location">
    <subcellularLocation>
        <location evidence="2">Cytoplasm</location>
    </subcellularLocation>
</comment>
<dbReference type="GO" id="GO:0005829">
    <property type="term" value="C:cytosol"/>
    <property type="evidence" value="ECO:0007669"/>
    <property type="project" value="TreeGrafter"/>
</dbReference>
<evidence type="ECO:0000256" key="3">
    <source>
        <dbReference type="ARBA" id="ARBA00006602"/>
    </source>
</evidence>
<keyword evidence="7" id="KW-1005">Bacterial flagellum biogenesis</keyword>
<evidence type="ECO:0000256" key="4">
    <source>
        <dbReference type="ARBA" id="ARBA00016507"/>
    </source>
</evidence>
<dbReference type="GO" id="GO:0015031">
    <property type="term" value="P:protein transport"/>
    <property type="evidence" value="ECO:0007669"/>
    <property type="project" value="UniProtKB-KW"/>
</dbReference>
<evidence type="ECO:0000256" key="7">
    <source>
        <dbReference type="ARBA" id="ARBA00022795"/>
    </source>
</evidence>
<keyword evidence="5" id="KW-0813">Transport</keyword>
<dbReference type="RefSeq" id="WP_306101411.1">
    <property type="nucleotide sequence ID" value="NZ_CP162601.1"/>
</dbReference>
<sequence>MSRKRGFIRPDNHDDLEQSATAWGLPDYGAGQQTRARETALNYDPSWAPADPSPVEEPVLELTEEQIELIKQGAYQEGLHQGQEAGFNQGFEKGKEQGHHQGLEEGREQGYQDGLEQAQEQINQTVDAFTALADQFSQPLALMNQQVEKQLIEMVLMLVKEVVHVEATCNPQVILEAVKEACDVLPITGHEIQLSLNPEDAELVRQHYDTQQQAQKHWQLNDEPALKRGDVQIQLGDSHIEYKMEDRIRQVLKNFCETNQFQDQS</sequence>
<dbReference type="PANTHER" id="PTHR34982">
    <property type="entry name" value="YOP PROTEINS TRANSLOCATION PROTEIN L"/>
    <property type="match status" value="1"/>
</dbReference>
<feature type="domain" description="Flagellar assembly protein FliH/Type III secretion system HrpE" evidence="11">
    <location>
        <begin position="124"/>
        <end position="251"/>
    </location>
</feature>
<proteinExistence type="inferred from homology"/>
<evidence type="ECO:0000256" key="9">
    <source>
        <dbReference type="ARBA" id="ARBA00023225"/>
    </source>
</evidence>
<reference evidence="12" key="1">
    <citation type="submission" date="2024-07" db="EMBL/GenBank/DDBJ databases">
        <title>Genome Analysis of a Potential Novel Vibrio Species Secreting pH- and Thermo-stable Alginate Lyase and its Application in Producing Alginate Oligosaccharides.</title>
        <authorList>
            <person name="Huang H."/>
            <person name="Bao K."/>
        </authorList>
    </citation>
    <scope>NUCLEOTIDE SEQUENCE</scope>
    <source>
        <strain evidence="12">HB236076</strain>
    </source>
</reference>
<dbReference type="EMBL" id="CP162601">
    <property type="protein sequence ID" value="XDK25929.1"/>
    <property type="molecule type" value="Genomic_DNA"/>
</dbReference>
<dbReference type="GO" id="GO:0003774">
    <property type="term" value="F:cytoskeletal motor activity"/>
    <property type="evidence" value="ECO:0007669"/>
    <property type="project" value="InterPro"/>
</dbReference>
<dbReference type="KEGG" id="vih:AB0763_04625"/>
<evidence type="ECO:0000256" key="6">
    <source>
        <dbReference type="ARBA" id="ARBA00022490"/>
    </source>
</evidence>
<keyword evidence="9" id="KW-1006">Bacterial flagellum protein export</keyword>
<keyword evidence="12" id="KW-0969">Cilium</keyword>
<dbReference type="Pfam" id="PF02108">
    <property type="entry name" value="FliH"/>
    <property type="match status" value="1"/>
</dbReference>
<evidence type="ECO:0000259" key="11">
    <source>
        <dbReference type="Pfam" id="PF02108"/>
    </source>
</evidence>
<feature type="region of interest" description="Disordered" evidence="10">
    <location>
        <begin position="1"/>
        <end position="54"/>
    </location>
</feature>
<dbReference type="PANTHER" id="PTHR34982:SF1">
    <property type="entry name" value="FLAGELLAR ASSEMBLY PROTEIN FLIH"/>
    <property type="match status" value="1"/>
</dbReference>
<evidence type="ECO:0000256" key="5">
    <source>
        <dbReference type="ARBA" id="ARBA00022448"/>
    </source>
</evidence>
<keyword evidence="8" id="KW-0653">Protein transport</keyword>
<dbReference type="InterPro" id="IPR051472">
    <property type="entry name" value="T3SS_Stator/FliH"/>
</dbReference>
<gene>
    <name evidence="12" type="primary">fliH</name>
    <name evidence="12" type="ORF">AB0763_04625</name>
</gene>
<evidence type="ECO:0000256" key="1">
    <source>
        <dbReference type="ARBA" id="ARBA00003041"/>
    </source>
</evidence>
<comment type="function">
    <text evidence="1">Needed for flagellar regrowth and assembly.</text>
</comment>
<dbReference type="GO" id="GO:0009288">
    <property type="term" value="C:bacterial-type flagellum"/>
    <property type="evidence" value="ECO:0007669"/>
    <property type="project" value="InterPro"/>
</dbReference>
<evidence type="ECO:0000256" key="8">
    <source>
        <dbReference type="ARBA" id="ARBA00022927"/>
    </source>
</evidence>
<dbReference type="PRINTS" id="PR01003">
    <property type="entry name" value="FLGFLIH"/>
</dbReference>
<name>A0AB39HI75_9VIBR</name>
<keyword evidence="12" id="KW-0966">Cell projection</keyword>
<dbReference type="InterPro" id="IPR018035">
    <property type="entry name" value="Flagellar_FliH/T3SS_HrpE"/>
</dbReference>
<protein>
    <recommendedName>
        <fullName evidence="4">Flagellar assembly protein FliH</fullName>
    </recommendedName>
</protein>
<dbReference type="AlphaFoldDB" id="A0AB39HI75"/>
<dbReference type="InterPro" id="IPR000563">
    <property type="entry name" value="Flag_FliH"/>
</dbReference>
<dbReference type="GO" id="GO:0044781">
    <property type="term" value="P:bacterial-type flagellum organization"/>
    <property type="evidence" value="ECO:0007669"/>
    <property type="project" value="UniProtKB-KW"/>
</dbReference>
<evidence type="ECO:0000256" key="10">
    <source>
        <dbReference type="SAM" id="MobiDB-lite"/>
    </source>
</evidence>
<keyword evidence="12" id="KW-0282">Flagellum</keyword>